<feature type="domain" description="Sulfatase-modifying factor enzyme-like" evidence="2">
    <location>
        <begin position="640"/>
        <end position="878"/>
    </location>
</feature>
<evidence type="ECO:0000259" key="2">
    <source>
        <dbReference type="Pfam" id="PF03781"/>
    </source>
</evidence>
<dbReference type="InterPro" id="IPR051043">
    <property type="entry name" value="Sulfatase_Mod_Factor_Kinase"/>
</dbReference>
<accession>A0A0J9EWH4</accession>
<dbReference type="PANTHER" id="PTHR23150:SF19">
    <property type="entry name" value="FORMYLGLYCINE-GENERATING ENZYME"/>
    <property type="match status" value="1"/>
</dbReference>
<reference evidence="3 4" key="1">
    <citation type="submission" date="2015-06" db="EMBL/GenBank/DDBJ databases">
        <title>Draft genome assembly of filamentous brackish cyanobacterium Limnoraphis robusta strain CS-951.</title>
        <authorList>
            <person name="Willis A."/>
            <person name="Parks M."/>
            <person name="Burford M.A."/>
        </authorList>
    </citation>
    <scope>NUCLEOTIDE SEQUENCE [LARGE SCALE GENOMIC DNA]</scope>
    <source>
        <strain evidence="3 4">CS-951</strain>
    </source>
</reference>
<dbReference type="NCBIfam" id="NF041121">
    <property type="entry name" value="SAV_2336_NTERM"/>
    <property type="match status" value="1"/>
</dbReference>
<name>A0A0J9EWH4_9CYAN</name>
<dbReference type="RefSeq" id="WP_053221522.1">
    <property type="nucleotide sequence ID" value="NZ_LATL02000170.1"/>
</dbReference>
<dbReference type="InterPro" id="IPR016187">
    <property type="entry name" value="CTDL_fold"/>
</dbReference>
<dbReference type="Pfam" id="PF03781">
    <property type="entry name" value="FGE-sulfatase"/>
    <property type="match status" value="1"/>
</dbReference>
<dbReference type="EMBL" id="LATL02000170">
    <property type="protein sequence ID" value="KMW70431.1"/>
    <property type="molecule type" value="Genomic_DNA"/>
</dbReference>
<dbReference type="PATRIC" id="fig|1637645.4.peg.3377"/>
<feature type="region of interest" description="Disordered" evidence="1">
    <location>
        <begin position="88"/>
        <end position="113"/>
    </location>
</feature>
<evidence type="ECO:0000313" key="3">
    <source>
        <dbReference type="EMBL" id="KMW70431.1"/>
    </source>
</evidence>
<dbReference type="SUPFAM" id="SSF56436">
    <property type="entry name" value="C-type lectin-like"/>
    <property type="match status" value="1"/>
</dbReference>
<sequence length="884" mass="100780">METPKQQRRSTIGQFAQQLKRSGLELNAADLADLLWLAQFIESESEIYSEEISEESLTSSSTQTNSIDDIINHTDISISEPTFNLYSNEESSSIPETTESFEPSQTDQKVLPFPVPSAPAIRTRLDLARALRPLMRKVPSRILVDVDEEATVTQLAETRICVPVVRPTPERWLDLDLVVESSKTTVLWKRAIAELQHLMEYQGAFRTVRTWRLQAEEQTVQLFPRWNERLENRLTQRPRSIRELVDPSGRRLILYVSDCTSALWRQGIIYETLWQWSQTQPVALMQMLPERLWSRTALSNGYIVRLGSPVAGLPNARLDVEGLPELDEWDEWDEPEEVSDGRLLTLPIITLDPNSFRRWARVLAGAGECRTPGRGFELAFVREMADEPVSTPVRTAKQRVELFRATASRTARQLAGLMAAIPASLPVIDLLRDEFLPDAQQDHVAEVLLSGLLRRCDSDESEVCQYEFFDGVRDLLIDGVPIAKTTAILDRLSEIIAQKAGRTINCFEALLTVLEGSEYALGESALPFASVGLDVLRRLGGDYQELAERYGRRELSSVGETETQTVDFLLEEREYEVAKVVNFPPLQTFEYEPAIITNILERFEFETATISRENEEWVIHRRRSSAWGYTESLNDEIGLEMVFIPGGTFVMGAPEDEPESRENERPQHNVTLSEFLMGRYPVTQAQWRIVASYPQIERELEPDPSQFKGDNRPVESVSWYDATEFCKRLSAHTGREYQLPSEAQWEYACRAGTQTAFHFGETITTDLANYRGTSIYNESPQGEYREQTTEVGSFPANDFGLHDIHGNVCEWCEDDWHENYEGAPNDGRAWLLDAIENTYTTKIRRGGSWCSLLRYCRSAYRIINYPGIDFNNFGFRVVCVPPKT</sequence>
<evidence type="ECO:0000313" key="4">
    <source>
        <dbReference type="Proteomes" id="UP000033607"/>
    </source>
</evidence>
<comment type="caution">
    <text evidence="3">The sequence shown here is derived from an EMBL/GenBank/DDBJ whole genome shotgun (WGS) entry which is preliminary data.</text>
</comment>
<dbReference type="PANTHER" id="PTHR23150">
    <property type="entry name" value="SULFATASE MODIFYING FACTOR 1, 2"/>
    <property type="match status" value="1"/>
</dbReference>
<dbReference type="Gene3D" id="3.90.1580.10">
    <property type="entry name" value="paralog of FGE (formylglycine-generating enzyme)"/>
    <property type="match status" value="1"/>
</dbReference>
<dbReference type="InterPro" id="IPR042095">
    <property type="entry name" value="SUMF_sf"/>
</dbReference>
<feature type="compositionally biased region" description="Low complexity" evidence="1">
    <location>
        <begin position="89"/>
        <end position="104"/>
    </location>
</feature>
<dbReference type="Proteomes" id="UP000033607">
    <property type="component" value="Unassembled WGS sequence"/>
</dbReference>
<proteinExistence type="predicted"/>
<dbReference type="InterPro" id="IPR047738">
    <property type="entry name" value="SAV_2336-like_N"/>
</dbReference>
<protein>
    <recommendedName>
        <fullName evidence="2">Sulfatase-modifying factor enzyme-like domain-containing protein</fullName>
    </recommendedName>
</protein>
<dbReference type="AlphaFoldDB" id="A0A0J9EWH4"/>
<dbReference type="GO" id="GO:0120147">
    <property type="term" value="F:formylglycine-generating oxidase activity"/>
    <property type="evidence" value="ECO:0007669"/>
    <property type="project" value="TreeGrafter"/>
</dbReference>
<gene>
    <name evidence="3" type="ORF">WN50_35325</name>
</gene>
<dbReference type="InterPro" id="IPR005532">
    <property type="entry name" value="SUMF_dom"/>
</dbReference>
<evidence type="ECO:0000256" key="1">
    <source>
        <dbReference type="SAM" id="MobiDB-lite"/>
    </source>
</evidence>
<organism evidence="3 4">
    <name type="scientific">Limnoraphis robusta CS-951</name>
    <dbReference type="NCBI Taxonomy" id="1637645"/>
    <lineage>
        <taxon>Bacteria</taxon>
        <taxon>Bacillati</taxon>
        <taxon>Cyanobacteriota</taxon>
        <taxon>Cyanophyceae</taxon>
        <taxon>Oscillatoriophycideae</taxon>
        <taxon>Oscillatoriales</taxon>
        <taxon>Sirenicapillariaceae</taxon>
        <taxon>Limnoraphis</taxon>
    </lineage>
</organism>